<dbReference type="EMBL" id="JBBPBK010000005">
    <property type="protein sequence ID" value="KAK9285296.1"/>
    <property type="molecule type" value="Genomic_DNA"/>
</dbReference>
<keyword evidence="3" id="KW-0677">Repeat</keyword>
<evidence type="ECO:0000256" key="4">
    <source>
        <dbReference type="ARBA" id="ARBA00022989"/>
    </source>
</evidence>
<dbReference type="InterPro" id="IPR026961">
    <property type="entry name" value="PGG_dom"/>
</dbReference>
<evidence type="ECO:0000256" key="1">
    <source>
        <dbReference type="ARBA" id="ARBA00004141"/>
    </source>
</evidence>
<evidence type="ECO:0000313" key="10">
    <source>
        <dbReference type="Proteomes" id="UP001415857"/>
    </source>
</evidence>
<keyword evidence="5" id="KW-0040">ANK repeat</keyword>
<dbReference type="PANTHER" id="PTHR24186:SF46">
    <property type="entry name" value="PROTEIN ACCELERATED CELL DEATH 6-LIKE"/>
    <property type="match status" value="1"/>
</dbReference>
<evidence type="ECO:0000259" key="8">
    <source>
        <dbReference type="Pfam" id="PF13962"/>
    </source>
</evidence>
<organism evidence="9 10">
    <name type="scientific">Liquidambar formosana</name>
    <name type="common">Formosan gum</name>
    <dbReference type="NCBI Taxonomy" id="63359"/>
    <lineage>
        <taxon>Eukaryota</taxon>
        <taxon>Viridiplantae</taxon>
        <taxon>Streptophyta</taxon>
        <taxon>Embryophyta</taxon>
        <taxon>Tracheophyta</taxon>
        <taxon>Spermatophyta</taxon>
        <taxon>Magnoliopsida</taxon>
        <taxon>eudicotyledons</taxon>
        <taxon>Gunneridae</taxon>
        <taxon>Pentapetalae</taxon>
        <taxon>Saxifragales</taxon>
        <taxon>Altingiaceae</taxon>
        <taxon>Liquidambar</taxon>
    </lineage>
</organism>
<dbReference type="Proteomes" id="UP001415857">
    <property type="component" value="Unassembled WGS sequence"/>
</dbReference>
<accession>A0AAP0X1A9</accession>
<sequence>MELKRPITEISKSNTRTRSTLDLLLVATLVATVTFAAGFTMPGGLENSGRNQGMATLVAKHAFHAFLICNTISMYSSITAAVALIWAHLGDLNLVLAALNFSLPLPCLGLLGVLCRFVDLPWKRFGCLGGYGLLSIVPLGLAGVGEATETSYGLVCS</sequence>
<evidence type="ECO:0000256" key="6">
    <source>
        <dbReference type="ARBA" id="ARBA00023136"/>
    </source>
</evidence>
<keyword evidence="6 7" id="KW-0472">Membrane</keyword>
<dbReference type="PANTHER" id="PTHR24186">
    <property type="entry name" value="PROTEIN PHOSPHATASE 1 REGULATORY SUBUNIT"/>
    <property type="match status" value="1"/>
</dbReference>
<feature type="domain" description="PGG" evidence="8">
    <location>
        <begin position="23"/>
        <end position="109"/>
    </location>
</feature>
<evidence type="ECO:0000256" key="5">
    <source>
        <dbReference type="ARBA" id="ARBA00023043"/>
    </source>
</evidence>
<reference evidence="9 10" key="1">
    <citation type="journal article" date="2024" name="Plant J.">
        <title>Genome sequences and population genomics reveal climatic adaptation and genomic divergence between two closely related sweetgum species.</title>
        <authorList>
            <person name="Xu W.Q."/>
            <person name="Ren C.Q."/>
            <person name="Zhang X.Y."/>
            <person name="Comes H.P."/>
            <person name="Liu X.H."/>
            <person name="Li Y.G."/>
            <person name="Kettle C.J."/>
            <person name="Jalonen R."/>
            <person name="Gaisberger H."/>
            <person name="Ma Y.Z."/>
            <person name="Qiu Y.X."/>
        </authorList>
    </citation>
    <scope>NUCLEOTIDE SEQUENCE [LARGE SCALE GENOMIC DNA]</scope>
    <source>
        <strain evidence="9">Hangzhou</strain>
    </source>
</reference>
<evidence type="ECO:0000256" key="3">
    <source>
        <dbReference type="ARBA" id="ARBA00022737"/>
    </source>
</evidence>
<proteinExistence type="predicted"/>
<feature type="transmembrane region" description="Helical" evidence="7">
    <location>
        <begin position="94"/>
        <end position="114"/>
    </location>
</feature>
<keyword evidence="4 7" id="KW-1133">Transmembrane helix</keyword>
<keyword evidence="2 7" id="KW-0812">Transmembrane</keyword>
<feature type="transmembrane region" description="Helical" evidence="7">
    <location>
        <begin position="21"/>
        <end position="41"/>
    </location>
</feature>
<comment type="subcellular location">
    <subcellularLocation>
        <location evidence="1">Membrane</location>
        <topology evidence="1">Multi-pass membrane protein</topology>
    </subcellularLocation>
</comment>
<name>A0AAP0X1A9_LIQFO</name>
<evidence type="ECO:0000313" key="9">
    <source>
        <dbReference type="EMBL" id="KAK9285296.1"/>
    </source>
</evidence>
<evidence type="ECO:0000256" key="2">
    <source>
        <dbReference type="ARBA" id="ARBA00022692"/>
    </source>
</evidence>
<feature type="transmembrane region" description="Helical" evidence="7">
    <location>
        <begin position="61"/>
        <end position="87"/>
    </location>
</feature>
<dbReference type="GO" id="GO:0005886">
    <property type="term" value="C:plasma membrane"/>
    <property type="evidence" value="ECO:0007669"/>
    <property type="project" value="TreeGrafter"/>
</dbReference>
<protein>
    <recommendedName>
        <fullName evidence="8">PGG domain-containing protein</fullName>
    </recommendedName>
</protein>
<dbReference type="AlphaFoldDB" id="A0AAP0X1A9"/>
<dbReference type="Pfam" id="PF13962">
    <property type="entry name" value="PGG"/>
    <property type="match status" value="1"/>
</dbReference>
<evidence type="ECO:0000256" key="7">
    <source>
        <dbReference type="SAM" id="Phobius"/>
    </source>
</evidence>
<gene>
    <name evidence="9" type="ORF">L1049_024487</name>
</gene>
<keyword evidence="10" id="KW-1185">Reference proteome</keyword>
<comment type="caution">
    <text evidence="9">The sequence shown here is derived from an EMBL/GenBank/DDBJ whole genome shotgun (WGS) entry which is preliminary data.</text>
</comment>